<feature type="non-terminal residue" evidence="1">
    <location>
        <position position="88"/>
    </location>
</feature>
<reference evidence="2" key="1">
    <citation type="submission" date="2022-10" db="EMBL/GenBank/DDBJ databases">
        <title>Genome assembly of Pristionchus species.</title>
        <authorList>
            <person name="Yoshida K."/>
            <person name="Sommer R.J."/>
        </authorList>
    </citation>
    <scope>NUCLEOTIDE SEQUENCE [LARGE SCALE GENOMIC DNA]</scope>
    <source>
        <strain evidence="2">RS5460</strain>
    </source>
</reference>
<name>A0AAN4ZDK3_9BILA</name>
<gene>
    <name evidence="1" type="ORF">PMAYCL1PPCAC_09413</name>
</gene>
<dbReference type="EMBL" id="BTRK01000002">
    <property type="protein sequence ID" value="GMR39218.1"/>
    <property type="molecule type" value="Genomic_DNA"/>
</dbReference>
<feature type="non-terminal residue" evidence="1">
    <location>
        <position position="1"/>
    </location>
</feature>
<protein>
    <submittedName>
        <fullName evidence="1">Uncharacterized protein</fullName>
    </submittedName>
</protein>
<evidence type="ECO:0000313" key="1">
    <source>
        <dbReference type="EMBL" id="GMR39218.1"/>
    </source>
</evidence>
<dbReference type="AlphaFoldDB" id="A0AAN4ZDK3"/>
<comment type="caution">
    <text evidence="1">The sequence shown here is derived from an EMBL/GenBank/DDBJ whole genome shotgun (WGS) entry which is preliminary data.</text>
</comment>
<evidence type="ECO:0000313" key="2">
    <source>
        <dbReference type="Proteomes" id="UP001328107"/>
    </source>
</evidence>
<dbReference type="Proteomes" id="UP001328107">
    <property type="component" value="Unassembled WGS sequence"/>
</dbReference>
<proteinExistence type="predicted"/>
<sequence>LTGICGETEGQEHEHIPQAVGQYFNAVTFPPSASYSSREEHNKLEEVRTMAKLKNPGIVQYNYAWIEKPPIGWQVQADYDMIKSVGAS</sequence>
<keyword evidence="2" id="KW-1185">Reference proteome</keyword>
<accession>A0AAN4ZDK3</accession>
<dbReference type="Gene3D" id="3.30.200.20">
    <property type="entry name" value="Phosphorylase Kinase, domain 1"/>
    <property type="match status" value="1"/>
</dbReference>
<organism evidence="1 2">
    <name type="scientific">Pristionchus mayeri</name>
    <dbReference type="NCBI Taxonomy" id="1317129"/>
    <lineage>
        <taxon>Eukaryota</taxon>
        <taxon>Metazoa</taxon>
        <taxon>Ecdysozoa</taxon>
        <taxon>Nematoda</taxon>
        <taxon>Chromadorea</taxon>
        <taxon>Rhabditida</taxon>
        <taxon>Rhabditina</taxon>
        <taxon>Diplogasteromorpha</taxon>
        <taxon>Diplogasteroidea</taxon>
        <taxon>Neodiplogasteridae</taxon>
        <taxon>Pristionchus</taxon>
    </lineage>
</organism>